<dbReference type="CDD" id="cd00397">
    <property type="entry name" value="DNA_BRE_C"/>
    <property type="match status" value="1"/>
</dbReference>
<dbReference type="PROSITE" id="PS51898">
    <property type="entry name" value="TYR_RECOMBINASE"/>
    <property type="match status" value="1"/>
</dbReference>
<dbReference type="InterPro" id="IPR010998">
    <property type="entry name" value="Integrase_recombinase_N"/>
</dbReference>
<evidence type="ECO:0000256" key="4">
    <source>
        <dbReference type="ARBA" id="ARBA00023172"/>
    </source>
</evidence>
<dbReference type="InterPro" id="IPR011010">
    <property type="entry name" value="DNA_brk_join_enz"/>
</dbReference>
<reference evidence="8" key="1">
    <citation type="submission" date="2022-11" db="EMBL/GenBank/DDBJ databases">
        <title>Biodiversity and phylogenetic relationships of bacteria.</title>
        <authorList>
            <person name="Machado R.A.R."/>
            <person name="Bhat A."/>
            <person name="Loulou A."/>
            <person name="Kallel S."/>
        </authorList>
    </citation>
    <scope>NUCLEOTIDE SEQUENCE</scope>
    <source>
        <strain evidence="8">A-IN1</strain>
    </source>
</reference>
<comment type="caution">
    <text evidence="8">The sequence shown here is derived from an EMBL/GenBank/DDBJ whole genome shotgun (WGS) entry which is preliminary data.</text>
</comment>
<dbReference type="InterPro" id="IPR013762">
    <property type="entry name" value="Integrase-like_cat_sf"/>
</dbReference>
<accession>A0A9X3DX18</accession>
<gene>
    <name evidence="8" type="ORF">OSH00_17670</name>
</gene>
<feature type="domain" description="Tyr recombinase" evidence="6">
    <location>
        <begin position="103"/>
        <end position="300"/>
    </location>
</feature>
<keyword evidence="2" id="KW-0229">DNA integration</keyword>
<dbReference type="InterPro" id="IPR050090">
    <property type="entry name" value="Tyrosine_recombinase_XerCD"/>
</dbReference>
<evidence type="ECO:0000256" key="1">
    <source>
        <dbReference type="ARBA" id="ARBA00008857"/>
    </source>
</evidence>
<evidence type="ECO:0000313" key="8">
    <source>
        <dbReference type="EMBL" id="MCX5469550.1"/>
    </source>
</evidence>
<dbReference type="Pfam" id="PF00589">
    <property type="entry name" value="Phage_integrase"/>
    <property type="match status" value="1"/>
</dbReference>
<evidence type="ECO:0000256" key="5">
    <source>
        <dbReference type="PROSITE-ProRule" id="PRU01248"/>
    </source>
</evidence>
<comment type="similarity">
    <text evidence="1">Belongs to the 'phage' integrase family.</text>
</comment>
<dbReference type="AlphaFoldDB" id="A0A9X3DX18"/>
<dbReference type="EMBL" id="JAPKMY010000012">
    <property type="protein sequence ID" value="MCX5469550.1"/>
    <property type="molecule type" value="Genomic_DNA"/>
</dbReference>
<evidence type="ECO:0000259" key="6">
    <source>
        <dbReference type="PROSITE" id="PS51898"/>
    </source>
</evidence>
<evidence type="ECO:0000256" key="3">
    <source>
        <dbReference type="ARBA" id="ARBA00023125"/>
    </source>
</evidence>
<dbReference type="RefSeq" id="WP_266131521.1">
    <property type="nucleotide sequence ID" value="NZ_JAPKMY010000012.1"/>
</dbReference>
<evidence type="ECO:0000313" key="9">
    <source>
        <dbReference type="Proteomes" id="UP001146019"/>
    </source>
</evidence>
<keyword evidence="3 5" id="KW-0238">DNA-binding</keyword>
<dbReference type="Gene3D" id="1.10.443.10">
    <property type="entry name" value="Intergrase catalytic core"/>
    <property type="match status" value="1"/>
</dbReference>
<dbReference type="InterPro" id="IPR002104">
    <property type="entry name" value="Integrase_catalytic"/>
</dbReference>
<keyword evidence="4" id="KW-0233">DNA recombination</keyword>
<dbReference type="SUPFAM" id="SSF56349">
    <property type="entry name" value="DNA breaking-rejoining enzymes"/>
    <property type="match status" value="1"/>
</dbReference>
<organism evidence="8 9">
    <name type="scientific">Acinetobacter nematophilus</name>
    <dbReference type="NCBI Taxonomy" id="2994642"/>
    <lineage>
        <taxon>Bacteria</taxon>
        <taxon>Pseudomonadati</taxon>
        <taxon>Pseudomonadota</taxon>
        <taxon>Gammaproteobacteria</taxon>
        <taxon>Moraxellales</taxon>
        <taxon>Moraxellaceae</taxon>
        <taxon>Acinetobacter</taxon>
    </lineage>
</organism>
<dbReference type="PANTHER" id="PTHR30349:SF64">
    <property type="entry name" value="PROPHAGE INTEGRASE INTD-RELATED"/>
    <property type="match status" value="1"/>
</dbReference>
<keyword evidence="9" id="KW-1185">Reference proteome</keyword>
<dbReference type="GO" id="GO:0006310">
    <property type="term" value="P:DNA recombination"/>
    <property type="evidence" value="ECO:0007669"/>
    <property type="project" value="UniProtKB-KW"/>
</dbReference>
<dbReference type="PROSITE" id="PS51900">
    <property type="entry name" value="CB"/>
    <property type="match status" value="1"/>
</dbReference>
<dbReference type="PANTHER" id="PTHR30349">
    <property type="entry name" value="PHAGE INTEGRASE-RELATED"/>
    <property type="match status" value="1"/>
</dbReference>
<dbReference type="GO" id="GO:0015074">
    <property type="term" value="P:DNA integration"/>
    <property type="evidence" value="ECO:0007669"/>
    <property type="project" value="UniProtKB-KW"/>
</dbReference>
<evidence type="ECO:0000259" key="7">
    <source>
        <dbReference type="PROSITE" id="PS51900"/>
    </source>
</evidence>
<proteinExistence type="inferred from homology"/>
<dbReference type="InterPro" id="IPR044068">
    <property type="entry name" value="CB"/>
</dbReference>
<dbReference type="Proteomes" id="UP001146019">
    <property type="component" value="Unassembled WGS sequence"/>
</dbReference>
<evidence type="ECO:0000256" key="2">
    <source>
        <dbReference type="ARBA" id="ARBA00022908"/>
    </source>
</evidence>
<sequence length="302" mass="36060">MNISFNLLLESFFAYHVLREDSQMTYKKIIHYFVESNQKLSPENITTNDVIEWRKRMLAKIKPVSWNTYARHLHALISFGIKQKILKRTDNPFSKVQIKSDNKSIKYLNSYQITQLEIFMKECHLNKKLKFIKPIWFFITIVKSFQYTGMRKRQLLNLKIQDIKINEGIIFIDGIYNKNHKSHQIPISSKLKPHLLELIDKHRELSSSIEDQLFNINCFKYQKTQVRKMSVYQIDAIFRYLSKNVDFKVSPHRFRHTVATTILKNSDNIYMAQKILGHQSIRTTMQYIEHDIELLRNGIEMI</sequence>
<dbReference type="GO" id="GO:0003677">
    <property type="term" value="F:DNA binding"/>
    <property type="evidence" value="ECO:0007669"/>
    <property type="project" value="UniProtKB-UniRule"/>
</dbReference>
<feature type="domain" description="Core-binding (CB)" evidence="7">
    <location>
        <begin position="3"/>
        <end position="81"/>
    </location>
</feature>
<dbReference type="Gene3D" id="1.10.150.130">
    <property type="match status" value="1"/>
</dbReference>
<protein>
    <submittedName>
        <fullName evidence="8">Site-specific integrase</fullName>
    </submittedName>
</protein>
<name>A0A9X3DX18_9GAMM</name>